<proteinExistence type="predicted"/>
<sequence length="59" mass="6681">MDLCSGFWQIEMAPEDREKTAFATSLGLYQWCMYAVRPREFSINLSTLHGGCSTRFAVG</sequence>
<dbReference type="AlphaFoldDB" id="A0A9D4FKA0"/>
<protein>
    <recommendedName>
        <fullName evidence="3">Reverse transcriptase</fullName>
    </recommendedName>
</protein>
<reference evidence="1" key="1">
    <citation type="journal article" date="2019" name="bioRxiv">
        <title>The Genome of the Zebra Mussel, Dreissena polymorpha: A Resource for Invasive Species Research.</title>
        <authorList>
            <person name="McCartney M.A."/>
            <person name="Auch B."/>
            <person name="Kono T."/>
            <person name="Mallez S."/>
            <person name="Zhang Y."/>
            <person name="Obille A."/>
            <person name="Becker A."/>
            <person name="Abrahante J.E."/>
            <person name="Garbe J."/>
            <person name="Badalamenti J.P."/>
            <person name="Herman A."/>
            <person name="Mangelson H."/>
            <person name="Liachko I."/>
            <person name="Sullivan S."/>
            <person name="Sone E.D."/>
            <person name="Koren S."/>
            <person name="Silverstein K.A.T."/>
            <person name="Beckman K.B."/>
            <person name="Gohl D.M."/>
        </authorList>
    </citation>
    <scope>NUCLEOTIDE SEQUENCE</scope>
    <source>
        <strain evidence="1">Duluth1</strain>
        <tissue evidence="1">Whole animal</tissue>
    </source>
</reference>
<dbReference type="SUPFAM" id="SSF56672">
    <property type="entry name" value="DNA/RNA polymerases"/>
    <property type="match status" value="1"/>
</dbReference>
<comment type="caution">
    <text evidence="1">The sequence shown here is derived from an EMBL/GenBank/DDBJ whole genome shotgun (WGS) entry which is preliminary data.</text>
</comment>
<gene>
    <name evidence="1" type="ORF">DPMN_153506</name>
</gene>
<name>A0A9D4FKA0_DREPO</name>
<dbReference type="InterPro" id="IPR043502">
    <property type="entry name" value="DNA/RNA_pol_sf"/>
</dbReference>
<evidence type="ECO:0000313" key="1">
    <source>
        <dbReference type="EMBL" id="KAH3799887.1"/>
    </source>
</evidence>
<reference evidence="1" key="2">
    <citation type="submission" date="2020-11" db="EMBL/GenBank/DDBJ databases">
        <authorList>
            <person name="McCartney M.A."/>
            <person name="Auch B."/>
            <person name="Kono T."/>
            <person name="Mallez S."/>
            <person name="Becker A."/>
            <person name="Gohl D.M."/>
            <person name="Silverstein K.A.T."/>
            <person name="Koren S."/>
            <person name="Bechman K.B."/>
            <person name="Herman A."/>
            <person name="Abrahante J.E."/>
            <person name="Garbe J."/>
        </authorList>
    </citation>
    <scope>NUCLEOTIDE SEQUENCE</scope>
    <source>
        <strain evidence="1">Duluth1</strain>
        <tissue evidence="1">Whole animal</tissue>
    </source>
</reference>
<dbReference type="EMBL" id="JAIWYP010000007">
    <property type="protein sequence ID" value="KAH3799887.1"/>
    <property type="molecule type" value="Genomic_DNA"/>
</dbReference>
<evidence type="ECO:0008006" key="3">
    <source>
        <dbReference type="Google" id="ProtNLM"/>
    </source>
</evidence>
<dbReference type="Proteomes" id="UP000828390">
    <property type="component" value="Unassembled WGS sequence"/>
</dbReference>
<dbReference type="Gene3D" id="3.10.10.10">
    <property type="entry name" value="HIV Type 1 Reverse Transcriptase, subunit A, domain 1"/>
    <property type="match status" value="1"/>
</dbReference>
<keyword evidence="2" id="KW-1185">Reference proteome</keyword>
<organism evidence="1 2">
    <name type="scientific">Dreissena polymorpha</name>
    <name type="common">Zebra mussel</name>
    <name type="synonym">Mytilus polymorpha</name>
    <dbReference type="NCBI Taxonomy" id="45954"/>
    <lineage>
        <taxon>Eukaryota</taxon>
        <taxon>Metazoa</taxon>
        <taxon>Spiralia</taxon>
        <taxon>Lophotrochozoa</taxon>
        <taxon>Mollusca</taxon>
        <taxon>Bivalvia</taxon>
        <taxon>Autobranchia</taxon>
        <taxon>Heteroconchia</taxon>
        <taxon>Euheterodonta</taxon>
        <taxon>Imparidentia</taxon>
        <taxon>Neoheterodontei</taxon>
        <taxon>Myida</taxon>
        <taxon>Dreissenoidea</taxon>
        <taxon>Dreissenidae</taxon>
        <taxon>Dreissena</taxon>
    </lineage>
</organism>
<evidence type="ECO:0000313" key="2">
    <source>
        <dbReference type="Proteomes" id="UP000828390"/>
    </source>
</evidence>
<accession>A0A9D4FKA0</accession>